<accession>A0A926DQJ8</accession>
<dbReference type="GO" id="GO:0019808">
    <property type="term" value="F:polyamine binding"/>
    <property type="evidence" value="ECO:0007669"/>
    <property type="project" value="InterPro"/>
</dbReference>
<feature type="compositionally biased region" description="Polar residues" evidence="7">
    <location>
        <begin position="11"/>
        <end position="21"/>
    </location>
</feature>
<dbReference type="Pfam" id="PF13416">
    <property type="entry name" value="SBP_bac_8"/>
    <property type="match status" value="1"/>
</dbReference>
<gene>
    <name evidence="8" type="ORF">H8730_07415</name>
</gene>
<dbReference type="Gene3D" id="3.40.190.10">
    <property type="entry name" value="Periplasmic binding protein-like II"/>
    <property type="match status" value="2"/>
</dbReference>
<proteinExistence type="predicted"/>
<comment type="caution">
    <text evidence="8">The sequence shown here is derived from an EMBL/GenBank/DDBJ whole genome shotgun (WGS) entry which is preliminary data.</text>
</comment>
<evidence type="ECO:0000313" key="9">
    <source>
        <dbReference type="Proteomes" id="UP000657006"/>
    </source>
</evidence>
<feature type="coiled-coil region" evidence="6">
    <location>
        <begin position="187"/>
        <end position="214"/>
    </location>
</feature>
<keyword evidence="2" id="KW-0813">Transport</keyword>
<dbReference type="SUPFAM" id="SSF53850">
    <property type="entry name" value="Periplasmic binding protein-like II"/>
    <property type="match status" value="1"/>
</dbReference>
<dbReference type="GO" id="GO:0015846">
    <property type="term" value="P:polyamine transport"/>
    <property type="evidence" value="ECO:0007669"/>
    <property type="project" value="InterPro"/>
</dbReference>
<evidence type="ECO:0000313" key="8">
    <source>
        <dbReference type="EMBL" id="MBC8543370.1"/>
    </source>
</evidence>
<dbReference type="PANTHER" id="PTHR30222">
    <property type="entry name" value="SPERMIDINE/PUTRESCINE-BINDING PERIPLASMIC PROTEIN"/>
    <property type="match status" value="1"/>
</dbReference>
<keyword evidence="6" id="KW-0175">Coiled coil</keyword>
<evidence type="ECO:0000256" key="5">
    <source>
        <dbReference type="PIRSR" id="PIRSR019574-1"/>
    </source>
</evidence>
<dbReference type="InterPro" id="IPR001188">
    <property type="entry name" value="Sperm_putr-bd"/>
</dbReference>
<dbReference type="PRINTS" id="PR00909">
    <property type="entry name" value="SPERMDNBNDNG"/>
</dbReference>
<dbReference type="PIRSF" id="PIRSF019574">
    <property type="entry name" value="Periplasmic_polyamine_BP"/>
    <property type="match status" value="1"/>
</dbReference>
<evidence type="ECO:0000256" key="2">
    <source>
        <dbReference type="ARBA" id="ARBA00022448"/>
    </source>
</evidence>
<dbReference type="EMBL" id="JACRSQ010000008">
    <property type="protein sequence ID" value="MBC8543370.1"/>
    <property type="molecule type" value="Genomic_DNA"/>
</dbReference>
<organism evidence="8 9">
    <name type="scientific">Bianquea renquensis</name>
    <dbReference type="NCBI Taxonomy" id="2763661"/>
    <lineage>
        <taxon>Bacteria</taxon>
        <taxon>Bacillati</taxon>
        <taxon>Bacillota</taxon>
        <taxon>Clostridia</taxon>
        <taxon>Eubacteriales</taxon>
        <taxon>Bianqueaceae</taxon>
        <taxon>Bianquea</taxon>
    </lineage>
</organism>
<reference evidence="8" key="1">
    <citation type="submission" date="2020-08" db="EMBL/GenBank/DDBJ databases">
        <title>Genome public.</title>
        <authorList>
            <person name="Liu C."/>
            <person name="Sun Q."/>
        </authorList>
    </citation>
    <scope>NUCLEOTIDE SEQUENCE</scope>
    <source>
        <strain evidence="8">NSJ-32</strain>
    </source>
</reference>
<evidence type="ECO:0000256" key="6">
    <source>
        <dbReference type="SAM" id="Coils"/>
    </source>
</evidence>
<keyword evidence="3" id="KW-0732">Signal</keyword>
<sequence>MTLLVGCGSAGDSSQPSTNNGAEGKTDEEKVLNIFTWATYFPDDILKSFTEETGIAINYSNFSTNEEMLSKLETVQGGEYDIVLASDYIVKMAIDKGLVKKLDKAQIPNYDNLDPSYLGNYFDPDNEYTVPYGVGTPLIVYDPSRVDVEIKGYADLWNPALKDSLVLVNDARNILGITLKTMGKSLNEEDSAVLEEAKSKLMELKDNVRVLDYDTPYNKLLEGEATVGYMFTSQAATCLTVNPDLKVVYPEEGLGFGIDAIFTPSNAPHEKNAHAFLNYILQGEVAADIYPQILYLCPNKAAYEFLPEEYTSNSAINIPEENRKDVEFIQVISNEASDLYNSIWTEFVQAVG</sequence>
<comment type="subcellular location">
    <subcellularLocation>
        <location evidence="1">Periplasm</location>
    </subcellularLocation>
</comment>
<dbReference type="PANTHER" id="PTHR30222:SF17">
    <property type="entry name" value="SPERMIDINE_PUTRESCINE-BINDING PERIPLASMIC PROTEIN"/>
    <property type="match status" value="1"/>
</dbReference>
<dbReference type="GO" id="GO:0042597">
    <property type="term" value="C:periplasmic space"/>
    <property type="evidence" value="ECO:0007669"/>
    <property type="project" value="UniProtKB-SubCell"/>
</dbReference>
<evidence type="ECO:0000256" key="3">
    <source>
        <dbReference type="ARBA" id="ARBA00022729"/>
    </source>
</evidence>
<name>A0A926DQJ8_9FIRM</name>
<keyword evidence="4" id="KW-0574">Periplasm</keyword>
<keyword evidence="9" id="KW-1185">Reference proteome</keyword>
<dbReference type="InterPro" id="IPR006059">
    <property type="entry name" value="SBP"/>
</dbReference>
<feature type="region of interest" description="Disordered" evidence="7">
    <location>
        <begin position="1"/>
        <end position="25"/>
    </location>
</feature>
<dbReference type="CDD" id="cd13590">
    <property type="entry name" value="PBP2_PotD_PotF_like"/>
    <property type="match status" value="1"/>
</dbReference>
<evidence type="ECO:0000256" key="7">
    <source>
        <dbReference type="SAM" id="MobiDB-lite"/>
    </source>
</evidence>
<protein>
    <submittedName>
        <fullName evidence="8">Spermidine/putrescine ABC transporter substrate-binding protein</fullName>
    </submittedName>
</protein>
<evidence type="ECO:0000256" key="4">
    <source>
        <dbReference type="ARBA" id="ARBA00022764"/>
    </source>
</evidence>
<dbReference type="AlphaFoldDB" id="A0A926DQJ8"/>
<feature type="binding site" evidence="5">
    <location>
        <position position="88"/>
    </location>
    <ligand>
        <name>spermidine</name>
        <dbReference type="ChEBI" id="CHEBI:57834"/>
    </ligand>
</feature>
<evidence type="ECO:0000256" key="1">
    <source>
        <dbReference type="ARBA" id="ARBA00004418"/>
    </source>
</evidence>
<dbReference type="Proteomes" id="UP000657006">
    <property type="component" value="Unassembled WGS sequence"/>
</dbReference>